<dbReference type="AlphaFoldDB" id="A0AAD9HQA3"/>
<comment type="caution">
    <text evidence="1">The sequence shown here is derived from an EMBL/GenBank/DDBJ whole genome shotgun (WGS) entry which is preliminary data.</text>
</comment>
<sequence length="120" mass="13653">MYSCMHQNVVPKRGAHLPVGPSRDSFKSTVSQPNFFSSCPDSYFESEAHARNTLCSWSVCRPIPKHVVPCFPLQPPHHPTLDSIEHSHTLTHTHPHTHKLTPTRHYITSYYARISARDLA</sequence>
<dbReference type="Proteomes" id="UP001232148">
    <property type="component" value="Unassembled WGS sequence"/>
</dbReference>
<protein>
    <submittedName>
        <fullName evidence="1">Uncharacterized protein</fullName>
    </submittedName>
</protein>
<gene>
    <name evidence="1" type="ORF">LX32DRAFT_129939</name>
</gene>
<reference evidence="1" key="1">
    <citation type="submission" date="2021-06" db="EMBL/GenBank/DDBJ databases">
        <title>Comparative genomics, transcriptomics and evolutionary studies reveal genomic signatures of adaptation to plant cell wall in hemibiotrophic fungi.</title>
        <authorList>
            <consortium name="DOE Joint Genome Institute"/>
            <person name="Baroncelli R."/>
            <person name="Diaz J.F."/>
            <person name="Benocci T."/>
            <person name="Peng M."/>
            <person name="Battaglia E."/>
            <person name="Haridas S."/>
            <person name="Andreopoulos W."/>
            <person name="Labutti K."/>
            <person name="Pangilinan J."/>
            <person name="Floch G.L."/>
            <person name="Makela M.R."/>
            <person name="Henrissat B."/>
            <person name="Grigoriev I.V."/>
            <person name="Crouch J.A."/>
            <person name="De Vries R.P."/>
            <person name="Sukno S.A."/>
            <person name="Thon M.R."/>
        </authorList>
    </citation>
    <scope>NUCLEOTIDE SEQUENCE</scope>
    <source>
        <strain evidence="1">MAFF235873</strain>
    </source>
</reference>
<dbReference type="EMBL" id="MU842825">
    <property type="protein sequence ID" value="KAK2033078.1"/>
    <property type="molecule type" value="Genomic_DNA"/>
</dbReference>
<evidence type="ECO:0000313" key="2">
    <source>
        <dbReference type="Proteomes" id="UP001232148"/>
    </source>
</evidence>
<proteinExistence type="predicted"/>
<evidence type="ECO:0000313" key="1">
    <source>
        <dbReference type="EMBL" id="KAK2033078.1"/>
    </source>
</evidence>
<keyword evidence="2" id="KW-1185">Reference proteome</keyword>
<accession>A0AAD9HQA3</accession>
<organism evidence="1 2">
    <name type="scientific">Colletotrichum zoysiae</name>
    <dbReference type="NCBI Taxonomy" id="1216348"/>
    <lineage>
        <taxon>Eukaryota</taxon>
        <taxon>Fungi</taxon>
        <taxon>Dikarya</taxon>
        <taxon>Ascomycota</taxon>
        <taxon>Pezizomycotina</taxon>
        <taxon>Sordariomycetes</taxon>
        <taxon>Hypocreomycetidae</taxon>
        <taxon>Glomerellales</taxon>
        <taxon>Glomerellaceae</taxon>
        <taxon>Colletotrichum</taxon>
        <taxon>Colletotrichum graminicola species complex</taxon>
    </lineage>
</organism>
<name>A0AAD9HQA3_9PEZI</name>